<dbReference type="Proteomes" id="UP000256424">
    <property type="component" value="Unassembled WGS sequence"/>
</dbReference>
<reference evidence="1 2" key="1">
    <citation type="submission" date="2018-04" db="EMBL/GenBank/DDBJ databases">
        <title>Novel Campyloabacter and Helicobacter Species and Strains.</title>
        <authorList>
            <person name="Mannion A.J."/>
            <person name="Shen Z."/>
            <person name="Fox J.G."/>
        </authorList>
    </citation>
    <scope>NUCLEOTIDE SEQUENCE [LARGE SCALE GENOMIC DNA]</scope>
    <source>
        <strain evidence="1 2">MIT 97-5075</strain>
    </source>
</reference>
<dbReference type="RefSeq" id="WP_104763487.1">
    <property type="nucleotide sequence ID" value="NZ_FZPM01000025.1"/>
</dbReference>
<gene>
    <name evidence="1" type="ORF">CQA66_04090</name>
</gene>
<evidence type="ECO:0000313" key="1">
    <source>
        <dbReference type="EMBL" id="RDU72502.1"/>
    </source>
</evidence>
<comment type="caution">
    <text evidence="1">The sequence shown here is derived from an EMBL/GenBank/DDBJ whole genome shotgun (WGS) entry which is preliminary data.</text>
</comment>
<dbReference type="Pfam" id="PF01075">
    <property type="entry name" value="Glyco_transf_9"/>
    <property type="match status" value="1"/>
</dbReference>
<proteinExistence type="predicted"/>
<dbReference type="EMBL" id="NXLW01000006">
    <property type="protein sequence ID" value="RDU72502.1"/>
    <property type="molecule type" value="Genomic_DNA"/>
</dbReference>
<keyword evidence="2" id="KW-1185">Reference proteome</keyword>
<dbReference type="AlphaFoldDB" id="A0A3D8J4Q8"/>
<evidence type="ECO:0000313" key="2">
    <source>
        <dbReference type="Proteomes" id="UP000256424"/>
    </source>
</evidence>
<protein>
    <recommendedName>
        <fullName evidence="3">Lipopolysaccharide heptosyltransferase family protein</fullName>
    </recommendedName>
</protein>
<dbReference type="SUPFAM" id="SSF53756">
    <property type="entry name" value="UDP-Glycosyltransferase/glycogen phosphorylase"/>
    <property type="match status" value="1"/>
</dbReference>
<organism evidence="1 2">
    <name type="scientific">Helicobacter aurati</name>
    <dbReference type="NCBI Taxonomy" id="137778"/>
    <lineage>
        <taxon>Bacteria</taxon>
        <taxon>Pseudomonadati</taxon>
        <taxon>Campylobacterota</taxon>
        <taxon>Epsilonproteobacteria</taxon>
        <taxon>Campylobacterales</taxon>
        <taxon>Helicobacteraceae</taxon>
        <taxon>Helicobacter</taxon>
    </lineage>
</organism>
<dbReference type="InterPro" id="IPR002201">
    <property type="entry name" value="Glyco_trans_9"/>
</dbReference>
<dbReference type="Gene3D" id="3.40.50.2000">
    <property type="entry name" value="Glycogen Phosphorylase B"/>
    <property type="match status" value="1"/>
</dbReference>
<name>A0A3D8J4Q8_9HELI</name>
<evidence type="ECO:0008006" key="3">
    <source>
        <dbReference type="Google" id="ProtNLM"/>
    </source>
</evidence>
<dbReference type="OrthoDB" id="5329369at2"/>
<accession>A0A3D8J4Q8</accession>
<dbReference type="GO" id="GO:0016757">
    <property type="term" value="F:glycosyltransferase activity"/>
    <property type="evidence" value="ECO:0007669"/>
    <property type="project" value="InterPro"/>
</dbReference>
<sequence length="354" mass="40683">MVIGFYFPALALGEMTIGFEAFYALKQIYRCKLIVFGQKGMQNLLQHCSFVDLWLPTKLEAINEQQCDYLILSNSKSWFINFAKQTNVKYIICASKIPSLFSLRCKTVPIYFCKKYRNLNEREILLSYVRRIDSKTYDSQIDTLDFNNAKIASANTHRQFVISQMQPKIKTFMEKMGEGSNGHVYFILINPFNRACPYSLQLNSWLTLAKKISEATSPLIPIIATYPQVHNEFMSSVRESQIDISNIIIFENNDDLLNLVSLISQVSLVISPSTGVIHVACNQRIPTIAVYPEYDTRRWATHNKRYVFLETPLSLISAQQEHQAIEQIVATLEEMLKTNEIKPLNLKGYVNNCD</sequence>